<proteinExistence type="predicted"/>
<reference evidence="1" key="2">
    <citation type="journal article" date="2015" name="Data Brief">
        <title>Shoot transcriptome of the giant reed, Arundo donax.</title>
        <authorList>
            <person name="Barrero R.A."/>
            <person name="Guerrero F.D."/>
            <person name="Moolhuijzen P."/>
            <person name="Goolsby J.A."/>
            <person name="Tidwell J."/>
            <person name="Bellgard S.E."/>
            <person name="Bellgard M.I."/>
        </authorList>
    </citation>
    <scope>NUCLEOTIDE SEQUENCE</scope>
    <source>
        <tissue evidence="1">Shoot tissue taken approximately 20 cm above the soil surface</tissue>
    </source>
</reference>
<dbReference type="EMBL" id="GBRH01201278">
    <property type="protein sequence ID" value="JAD96617.1"/>
    <property type="molecule type" value="Transcribed_RNA"/>
</dbReference>
<organism evidence="1">
    <name type="scientific">Arundo donax</name>
    <name type="common">Giant reed</name>
    <name type="synonym">Donax arundinaceus</name>
    <dbReference type="NCBI Taxonomy" id="35708"/>
    <lineage>
        <taxon>Eukaryota</taxon>
        <taxon>Viridiplantae</taxon>
        <taxon>Streptophyta</taxon>
        <taxon>Embryophyta</taxon>
        <taxon>Tracheophyta</taxon>
        <taxon>Spermatophyta</taxon>
        <taxon>Magnoliopsida</taxon>
        <taxon>Liliopsida</taxon>
        <taxon>Poales</taxon>
        <taxon>Poaceae</taxon>
        <taxon>PACMAD clade</taxon>
        <taxon>Arundinoideae</taxon>
        <taxon>Arundineae</taxon>
        <taxon>Arundo</taxon>
    </lineage>
</organism>
<sequence>MWQSVPRKKQCGKTNPKTWSNNCKQFRLFQVKLLAYNQEAKMFITNRTTNCSNSKLLVHLN</sequence>
<name>A0A0A9EKS6_ARUDO</name>
<accession>A0A0A9EKS6</accession>
<dbReference type="AlphaFoldDB" id="A0A0A9EKS6"/>
<reference evidence="1" key="1">
    <citation type="submission" date="2014-09" db="EMBL/GenBank/DDBJ databases">
        <authorList>
            <person name="Magalhaes I.L.F."/>
            <person name="Oliveira U."/>
            <person name="Santos F.R."/>
            <person name="Vidigal T.H.D.A."/>
            <person name="Brescovit A.D."/>
            <person name="Santos A.J."/>
        </authorList>
    </citation>
    <scope>NUCLEOTIDE SEQUENCE</scope>
    <source>
        <tissue evidence="1">Shoot tissue taken approximately 20 cm above the soil surface</tissue>
    </source>
</reference>
<protein>
    <submittedName>
        <fullName evidence="1">Uncharacterized protein</fullName>
    </submittedName>
</protein>
<evidence type="ECO:0000313" key="1">
    <source>
        <dbReference type="EMBL" id="JAD96617.1"/>
    </source>
</evidence>